<dbReference type="Pfam" id="PF00144">
    <property type="entry name" value="Beta-lactamase"/>
    <property type="match status" value="1"/>
</dbReference>
<proteinExistence type="predicted"/>
<dbReference type="AlphaFoldDB" id="A0A1T5G0H0"/>
<feature type="domain" description="Beta-lactamase-related" evidence="1">
    <location>
        <begin position="32"/>
        <end position="378"/>
    </location>
</feature>
<protein>
    <submittedName>
        <fullName evidence="2">CubicO group peptidase, beta-lactamase class C family</fullName>
    </submittedName>
</protein>
<gene>
    <name evidence="2" type="ORF">SAMN06295920_111126</name>
</gene>
<dbReference type="SUPFAM" id="SSF56601">
    <property type="entry name" value="beta-lactamase/transpeptidase-like"/>
    <property type="match status" value="1"/>
</dbReference>
<evidence type="ECO:0000313" key="3">
    <source>
        <dbReference type="Proteomes" id="UP000189818"/>
    </source>
</evidence>
<sequence length="384" mass="40386">MTVRERIEGRWDPAFRRVADAFLGLFDPARDGATEVGAAMCLIVEGRVVAHIWGGVADSAGTPWRAETAPCVFSCTKGVAASLFHILAEKHGVDYDAPVARWWPEFAAAGKADISVRELLAHQAGLGRLPDPAAPGHVLDWDRVTTALAAAPAFGTRPRRSGYHALTFGWLIGELMMRIAGDDLDRLLDRHLNGPLGTRFAWRGAALPADRVAMLASANPGAPVWATGGDQQFAGITSLDDWTLLTPAVAASAGWRAANGLGAGGHSDAFSLATIYAALIDRHAPVLSRERLAIATAEQYRGEDALLGNDVAYGLGYQLPAGGVSLGHVDRPGTALFGHKGAYGSIGVADPDRGFALGYVTNLCGEMGDRSRNGALLDAALACF</sequence>
<dbReference type="Proteomes" id="UP000189818">
    <property type="component" value="Unassembled WGS sequence"/>
</dbReference>
<reference evidence="3" key="1">
    <citation type="submission" date="2017-02" db="EMBL/GenBank/DDBJ databases">
        <authorList>
            <person name="Varghese N."/>
            <person name="Submissions S."/>
        </authorList>
    </citation>
    <scope>NUCLEOTIDE SEQUENCE [LARGE SCALE GENOMIC DNA]</scope>
    <source>
        <strain evidence="3">UM2</strain>
    </source>
</reference>
<dbReference type="STRING" id="439228.SAMN06295920_111126"/>
<dbReference type="InterPro" id="IPR052907">
    <property type="entry name" value="Beta-lactamase/esterase"/>
</dbReference>
<dbReference type="InterPro" id="IPR012338">
    <property type="entry name" value="Beta-lactam/transpept-like"/>
</dbReference>
<evidence type="ECO:0000259" key="1">
    <source>
        <dbReference type="Pfam" id="PF00144"/>
    </source>
</evidence>
<organism evidence="2 3">
    <name type="scientific">Rhizorhabdus histidinilytica</name>
    <dbReference type="NCBI Taxonomy" id="439228"/>
    <lineage>
        <taxon>Bacteria</taxon>
        <taxon>Pseudomonadati</taxon>
        <taxon>Pseudomonadota</taxon>
        <taxon>Alphaproteobacteria</taxon>
        <taxon>Sphingomonadales</taxon>
        <taxon>Sphingomonadaceae</taxon>
        <taxon>Rhizorhabdus</taxon>
    </lineage>
</organism>
<keyword evidence="3" id="KW-1185">Reference proteome</keyword>
<dbReference type="OrthoDB" id="113033at2"/>
<accession>A0A1T5G0H0</accession>
<dbReference type="PANTHER" id="PTHR43319:SF3">
    <property type="entry name" value="BETA-LACTAMASE-RELATED DOMAIN-CONTAINING PROTEIN"/>
    <property type="match status" value="1"/>
</dbReference>
<dbReference type="PANTHER" id="PTHR43319">
    <property type="entry name" value="BETA-LACTAMASE-RELATED"/>
    <property type="match status" value="1"/>
</dbReference>
<dbReference type="RefSeq" id="WP_079650132.1">
    <property type="nucleotide sequence ID" value="NZ_FUYM01000011.1"/>
</dbReference>
<dbReference type="EMBL" id="FUYM01000011">
    <property type="protein sequence ID" value="SKC01928.1"/>
    <property type="molecule type" value="Genomic_DNA"/>
</dbReference>
<evidence type="ECO:0000313" key="2">
    <source>
        <dbReference type="EMBL" id="SKC01928.1"/>
    </source>
</evidence>
<name>A0A1T5G0H0_9SPHN</name>
<dbReference type="Gene3D" id="3.40.710.10">
    <property type="entry name" value="DD-peptidase/beta-lactamase superfamily"/>
    <property type="match status" value="1"/>
</dbReference>
<dbReference type="InterPro" id="IPR001466">
    <property type="entry name" value="Beta-lactam-related"/>
</dbReference>